<feature type="region of interest" description="Disordered" evidence="1">
    <location>
        <begin position="1"/>
        <end position="41"/>
    </location>
</feature>
<proteinExistence type="predicted"/>
<feature type="compositionally biased region" description="Basic and acidic residues" evidence="1">
    <location>
        <begin position="20"/>
        <end position="31"/>
    </location>
</feature>
<gene>
    <name evidence="2" type="ORF">LTR78_002817</name>
</gene>
<feature type="compositionally biased region" description="Basic and acidic residues" evidence="1">
    <location>
        <begin position="140"/>
        <end position="151"/>
    </location>
</feature>
<feature type="compositionally biased region" description="Basic residues" evidence="1">
    <location>
        <begin position="128"/>
        <end position="139"/>
    </location>
</feature>
<dbReference type="AlphaFoldDB" id="A0AAE0WTF1"/>
<comment type="caution">
    <text evidence="2">The sequence shown here is derived from an EMBL/GenBank/DDBJ whole genome shotgun (WGS) entry which is preliminary data.</text>
</comment>
<feature type="region of interest" description="Disordered" evidence="1">
    <location>
        <begin position="165"/>
        <end position="225"/>
    </location>
</feature>
<name>A0AAE0WTF1_9PEZI</name>
<evidence type="ECO:0000256" key="1">
    <source>
        <dbReference type="SAM" id="MobiDB-lite"/>
    </source>
</evidence>
<feature type="region of interest" description="Disordered" evidence="1">
    <location>
        <begin position="250"/>
        <end position="284"/>
    </location>
</feature>
<dbReference type="Proteomes" id="UP001274830">
    <property type="component" value="Unassembled WGS sequence"/>
</dbReference>
<reference evidence="2" key="1">
    <citation type="submission" date="2023-07" db="EMBL/GenBank/DDBJ databases">
        <title>Black Yeasts Isolated from many extreme environments.</title>
        <authorList>
            <person name="Coleine C."/>
            <person name="Stajich J.E."/>
            <person name="Selbmann L."/>
        </authorList>
    </citation>
    <scope>NUCLEOTIDE SEQUENCE</scope>
    <source>
        <strain evidence="2">CCFEE 5485</strain>
    </source>
</reference>
<evidence type="ECO:0000313" key="3">
    <source>
        <dbReference type="Proteomes" id="UP001274830"/>
    </source>
</evidence>
<sequence length="402" mass="44214">MAQTHACGDKTSLPPVSEALRPEEADDREGHIASLEMNTEEDDIGNSIAAMLEDDKAIDNANDEAAATEEREVELTPNEFLTKMKESRPDFKVKVKRLCHHLETSGRPYAGRKANALREQIAEIGKLTRRLRTKERKRMRGPEEKAPKRPDYFTIAVRIQELGGLEDAPGSPVAEAQQVVEDEDFVVPATPRAGATGDEGSDFDEPPTKKRKQRKHMNAQQQAEALSKLEAKIREINSAANQPESLAYVDQPGWAPLSPPKNASKPCSPEKKAPAARSRVVTPEADPATLEKGCTIAAASENPALQAQDIAVVSRLALAAKYLSAVSTIESSVAQDLQSFGSTFCGQRCWQDRYAYYDQDDFVESDADRVQWAKAILIGLIDIVELFDDVAADEIDRFVNSI</sequence>
<protein>
    <submittedName>
        <fullName evidence="2">Uncharacterized protein</fullName>
    </submittedName>
</protein>
<accession>A0AAE0WTF1</accession>
<dbReference type="EMBL" id="JAUTXT010000007">
    <property type="protein sequence ID" value="KAK3677279.1"/>
    <property type="molecule type" value="Genomic_DNA"/>
</dbReference>
<evidence type="ECO:0000313" key="2">
    <source>
        <dbReference type="EMBL" id="KAK3677279.1"/>
    </source>
</evidence>
<feature type="region of interest" description="Disordered" evidence="1">
    <location>
        <begin position="128"/>
        <end position="152"/>
    </location>
</feature>
<organism evidence="2 3">
    <name type="scientific">Recurvomyces mirabilis</name>
    <dbReference type="NCBI Taxonomy" id="574656"/>
    <lineage>
        <taxon>Eukaryota</taxon>
        <taxon>Fungi</taxon>
        <taxon>Dikarya</taxon>
        <taxon>Ascomycota</taxon>
        <taxon>Pezizomycotina</taxon>
        <taxon>Dothideomycetes</taxon>
        <taxon>Dothideomycetidae</taxon>
        <taxon>Mycosphaerellales</taxon>
        <taxon>Teratosphaeriaceae</taxon>
        <taxon>Recurvomyces</taxon>
    </lineage>
</organism>
<keyword evidence="3" id="KW-1185">Reference proteome</keyword>